<proteinExistence type="predicted"/>
<dbReference type="SUPFAM" id="SSF111331">
    <property type="entry name" value="NAD kinase/diacylglycerol kinase-like"/>
    <property type="match status" value="1"/>
</dbReference>
<feature type="domain" description="DAGKc" evidence="1">
    <location>
        <begin position="107"/>
        <end position="252"/>
    </location>
</feature>
<dbReference type="InterPro" id="IPR017438">
    <property type="entry name" value="ATP-NAD_kinase_N"/>
</dbReference>
<name>A0A2V5H1Z2_ASPV1</name>
<keyword evidence="3" id="KW-1185">Reference proteome</keyword>
<dbReference type="GO" id="GO:0001727">
    <property type="term" value="F:lipid kinase activity"/>
    <property type="evidence" value="ECO:0007669"/>
    <property type="project" value="TreeGrafter"/>
</dbReference>
<dbReference type="InterPro" id="IPR050187">
    <property type="entry name" value="Lipid_Phosphate_FormReg"/>
</dbReference>
<dbReference type="STRING" id="1450538.A0A2V5H1Z2"/>
<dbReference type="GO" id="GO:0016020">
    <property type="term" value="C:membrane"/>
    <property type="evidence" value="ECO:0007669"/>
    <property type="project" value="TreeGrafter"/>
</dbReference>
<dbReference type="PANTHER" id="PTHR12358:SF108">
    <property type="entry name" value="DAGKC DOMAIN-CONTAINING PROTEIN"/>
    <property type="match status" value="1"/>
</dbReference>
<dbReference type="Proteomes" id="UP000249829">
    <property type="component" value="Unassembled WGS sequence"/>
</dbReference>
<evidence type="ECO:0000313" key="3">
    <source>
        <dbReference type="Proteomes" id="UP000249829"/>
    </source>
</evidence>
<dbReference type="GO" id="GO:0005737">
    <property type="term" value="C:cytoplasm"/>
    <property type="evidence" value="ECO:0007669"/>
    <property type="project" value="TreeGrafter"/>
</dbReference>
<reference evidence="2 3" key="1">
    <citation type="submission" date="2018-02" db="EMBL/GenBank/DDBJ databases">
        <title>The genomes of Aspergillus section Nigri reveals drivers in fungal speciation.</title>
        <authorList>
            <consortium name="DOE Joint Genome Institute"/>
            <person name="Vesth T.C."/>
            <person name="Nybo J."/>
            <person name="Theobald S."/>
            <person name="Brandl J."/>
            <person name="Frisvad J.C."/>
            <person name="Nielsen K.F."/>
            <person name="Lyhne E.K."/>
            <person name="Kogle M.E."/>
            <person name="Kuo A."/>
            <person name="Riley R."/>
            <person name="Clum A."/>
            <person name="Nolan M."/>
            <person name="Lipzen A."/>
            <person name="Salamov A."/>
            <person name="Henrissat B."/>
            <person name="Wiebenga A."/>
            <person name="De vries R.P."/>
            <person name="Grigoriev I.V."/>
            <person name="Mortensen U.H."/>
            <person name="Andersen M.R."/>
            <person name="Baker S.E."/>
        </authorList>
    </citation>
    <scope>NUCLEOTIDE SEQUENCE [LARGE SCALE GENOMIC DNA]</scope>
    <source>
        <strain evidence="2 3">CBS 115571</strain>
    </source>
</reference>
<dbReference type="Pfam" id="PF00781">
    <property type="entry name" value="DAGK_cat"/>
    <property type="match status" value="1"/>
</dbReference>
<accession>A0A2V5H1Z2</accession>
<dbReference type="Gene3D" id="2.60.200.40">
    <property type="match status" value="1"/>
</dbReference>
<dbReference type="EMBL" id="KZ825181">
    <property type="protein sequence ID" value="PYI15674.1"/>
    <property type="molecule type" value="Genomic_DNA"/>
</dbReference>
<dbReference type="GO" id="GO:0046512">
    <property type="term" value="P:sphingosine biosynthetic process"/>
    <property type="evidence" value="ECO:0007669"/>
    <property type="project" value="TreeGrafter"/>
</dbReference>
<dbReference type="InterPro" id="IPR001206">
    <property type="entry name" value="Diacylglycerol_kinase_cat_dom"/>
</dbReference>
<organism evidence="2 3">
    <name type="scientific">Aspergillus violaceofuscus (strain CBS 115571)</name>
    <dbReference type="NCBI Taxonomy" id="1450538"/>
    <lineage>
        <taxon>Eukaryota</taxon>
        <taxon>Fungi</taxon>
        <taxon>Dikarya</taxon>
        <taxon>Ascomycota</taxon>
        <taxon>Pezizomycotina</taxon>
        <taxon>Eurotiomycetes</taxon>
        <taxon>Eurotiomycetidae</taxon>
        <taxon>Eurotiales</taxon>
        <taxon>Aspergillaceae</taxon>
        <taxon>Aspergillus</taxon>
    </lineage>
</organism>
<dbReference type="OMA" id="YGFHASI"/>
<dbReference type="Gene3D" id="3.40.50.10330">
    <property type="entry name" value="Probable inorganic polyphosphate/atp-NAD kinase, domain 1"/>
    <property type="match status" value="1"/>
</dbReference>
<protein>
    <recommendedName>
        <fullName evidence="1">DAGKc domain-containing protein</fullName>
    </recommendedName>
</protein>
<gene>
    <name evidence="2" type="ORF">BO99DRAFT_405613</name>
</gene>
<evidence type="ECO:0000259" key="1">
    <source>
        <dbReference type="PROSITE" id="PS50146"/>
    </source>
</evidence>
<dbReference type="PROSITE" id="PS50146">
    <property type="entry name" value="DAGK"/>
    <property type="match status" value="1"/>
</dbReference>
<dbReference type="PANTHER" id="PTHR12358">
    <property type="entry name" value="SPHINGOSINE KINASE"/>
    <property type="match status" value="1"/>
</dbReference>
<evidence type="ECO:0000313" key="2">
    <source>
        <dbReference type="EMBL" id="PYI15674.1"/>
    </source>
</evidence>
<dbReference type="InterPro" id="IPR016064">
    <property type="entry name" value="NAD/diacylglycerol_kinase_sf"/>
</dbReference>
<sequence length="479" mass="52438">MAPALGPDNESFQCELNGHEIQCRHPQTQKEIIISINNLICILSRGDKLEAPRHVMLFLWLDENEFEVSRECMSLQSIEVLSLPAQLSKFVCSDIPPYLGTFTHEQVEKVNIHVIISTTSGTHTGMSVFKNILSPLLSQLGVREYAVHETRTTQTIVELCHTKLMPCAQAGIKQTIILLSGDGGLTDIIDSFHGTAIQYLAKPIIALIPTGTGNAMASSIGLLKSRAAGLSALLHGHPAPIPAFLATFSAGSKLVTEAGSGRVNINSHSQSKTGHPTVYGGVVASWGLHAALVADSDTAEYRKYGAERFQMAAKEILFPSNGDDPHKFRGSISFTWRDRQTNKRHTEALGCEEHMYVLVTLVSNLEPGFTISPLSAPLDGCLRIIHFGPMTSEQAMNLMSNAYQGGKHVNDARVTYREIESIRITLGEVDERWRKVCIDGKIIAVESGGWLEVQKISEHYLNILIPAHGDSDVWLRGVS</sequence>
<dbReference type="AlphaFoldDB" id="A0A2V5H1Z2"/>